<keyword evidence="3" id="KW-1185">Reference proteome</keyword>
<evidence type="ECO:0000313" key="2">
    <source>
        <dbReference type="EMBL" id="MBD3665658.1"/>
    </source>
</evidence>
<proteinExistence type="predicted"/>
<reference evidence="2" key="1">
    <citation type="submission" date="2020-08" db="EMBL/GenBank/DDBJ databases">
        <title>Sulfitobacter aestuariivivens sp. nov., isolated from a tidal flat.</title>
        <authorList>
            <person name="Park S."/>
            <person name="Yoon J.-H."/>
        </authorList>
    </citation>
    <scope>NUCLEOTIDE SEQUENCE</scope>
    <source>
        <strain evidence="2">TSTF-M16</strain>
    </source>
</reference>
<dbReference type="AlphaFoldDB" id="A0A927D5T5"/>
<dbReference type="InterPro" id="IPR018666">
    <property type="entry name" value="DUF2125"/>
</dbReference>
<dbReference type="RefSeq" id="WP_191076622.1">
    <property type="nucleotide sequence ID" value="NZ_JACTAG010000002.1"/>
</dbReference>
<name>A0A927D5T5_9RHOB</name>
<feature type="signal peptide" evidence="1">
    <location>
        <begin position="1"/>
        <end position="24"/>
    </location>
</feature>
<protein>
    <submittedName>
        <fullName evidence="2">DUF2125 domain-containing protein</fullName>
    </submittedName>
</protein>
<evidence type="ECO:0000256" key="1">
    <source>
        <dbReference type="SAM" id="SignalP"/>
    </source>
</evidence>
<gene>
    <name evidence="2" type="ORF">H9Q16_17115</name>
</gene>
<comment type="caution">
    <text evidence="2">The sequence shown here is derived from an EMBL/GenBank/DDBJ whole genome shotgun (WGS) entry which is preliminary data.</text>
</comment>
<keyword evidence="1" id="KW-0732">Signal</keyword>
<sequence>MSRITPIRFGLALPIVMMSQAALADLTPAQVWGDWRQYLETMGYQISAGETASGSDLTVSDITMSIDLPDNAGAMSMSMGSLSFVQNGDGSVEVVFPQDLPFAIEVAEQGDKQLSMSFVYGHSGHSLMVSGSPEEMTYDHTADSFSLTLTGLQVEDEDFGEENAKVRMQGTGLSSNTVMTVSDKRSYQQTGQLQNLSYDIAVKDPKQEGTFSIIGSVADLAFDGGGDIPMTITDASDMSAMMKAGFAVAGGFTYGAGNSQTNVTDPQNGNFAATTSTSGGTLGVEMSADKLAYQGQQNDLKMNVQVAELPFPIDISMAQGAFNLAMPVSKSDDPQDFAFGITMADFVMSDMIWSIFDPASQLPRDPATIKLDLSGQAKLDIDIMDPDAAAQMAGSAPGELRSLSISEVLVDAVGARLAGTGDVTFDNTDMTTFPGMPKPVGAVNLSLAGANGLMDKLVAMGLLPEEQAMGARMMMGLFAVPGDAPDTLKSTVEFTQDGQVLANGQRIK</sequence>
<organism evidence="2 3">
    <name type="scientific">Sulfitobacter aestuariivivens</name>
    <dbReference type="NCBI Taxonomy" id="2766981"/>
    <lineage>
        <taxon>Bacteria</taxon>
        <taxon>Pseudomonadati</taxon>
        <taxon>Pseudomonadota</taxon>
        <taxon>Alphaproteobacteria</taxon>
        <taxon>Rhodobacterales</taxon>
        <taxon>Roseobacteraceae</taxon>
        <taxon>Sulfitobacter</taxon>
    </lineage>
</organism>
<dbReference type="Pfam" id="PF09898">
    <property type="entry name" value="DUF2125"/>
    <property type="match status" value="1"/>
</dbReference>
<dbReference type="EMBL" id="JACTAG010000002">
    <property type="protein sequence ID" value="MBD3665658.1"/>
    <property type="molecule type" value="Genomic_DNA"/>
</dbReference>
<evidence type="ECO:0000313" key="3">
    <source>
        <dbReference type="Proteomes" id="UP000635142"/>
    </source>
</evidence>
<dbReference type="Proteomes" id="UP000635142">
    <property type="component" value="Unassembled WGS sequence"/>
</dbReference>
<feature type="chain" id="PRO_5037333462" evidence="1">
    <location>
        <begin position="25"/>
        <end position="508"/>
    </location>
</feature>
<accession>A0A927D5T5</accession>